<dbReference type="Pfam" id="PF01399">
    <property type="entry name" value="PCI"/>
    <property type="match status" value="1"/>
</dbReference>
<evidence type="ECO:0000256" key="1">
    <source>
        <dbReference type="ARBA" id="ARBA00004240"/>
    </source>
</evidence>
<dbReference type="CDD" id="cd05356">
    <property type="entry name" value="17beta-HSD1_like_SDR_c"/>
    <property type="match status" value="1"/>
</dbReference>
<reference evidence="6" key="1">
    <citation type="submission" date="2022-11" db="EMBL/GenBank/DDBJ databases">
        <authorList>
            <person name="Morgan W.R."/>
            <person name="Tartar A."/>
        </authorList>
    </citation>
    <scope>NUCLEOTIDE SEQUENCE</scope>
    <source>
        <strain evidence="6">ARSEF 373</strain>
    </source>
</reference>
<dbReference type="InterPro" id="IPR051019">
    <property type="entry name" value="VLCFA-Steroid_DH"/>
</dbReference>
<reference evidence="6" key="2">
    <citation type="journal article" date="2023" name="Microbiol Resour">
        <title>Decontamination and Annotation of the Draft Genome Sequence of the Oomycete Lagenidium giganteum ARSEF 373.</title>
        <authorList>
            <person name="Morgan W.R."/>
            <person name="Tartar A."/>
        </authorList>
    </citation>
    <scope>NUCLEOTIDE SEQUENCE</scope>
    <source>
        <strain evidence="6">ARSEF 373</strain>
    </source>
</reference>
<feature type="domain" description="PCI" evidence="5">
    <location>
        <begin position="240"/>
        <end position="423"/>
    </location>
</feature>
<dbReference type="InterPro" id="IPR020904">
    <property type="entry name" value="Sc_DH/Rdtase_CS"/>
</dbReference>
<dbReference type="SMART" id="SM00088">
    <property type="entry name" value="PINT"/>
    <property type="match status" value="1"/>
</dbReference>
<evidence type="ECO:0000313" key="7">
    <source>
        <dbReference type="Proteomes" id="UP001146120"/>
    </source>
</evidence>
<dbReference type="GO" id="GO:0016491">
    <property type="term" value="F:oxidoreductase activity"/>
    <property type="evidence" value="ECO:0007669"/>
    <property type="project" value="UniProtKB-KW"/>
</dbReference>
<comment type="subcellular location">
    <subcellularLocation>
        <location evidence="1">Endoplasmic reticulum</location>
    </subcellularLocation>
</comment>
<keyword evidence="3" id="KW-0521">NADP</keyword>
<dbReference type="InterPro" id="IPR002347">
    <property type="entry name" value="SDR_fam"/>
</dbReference>
<dbReference type="Gene3D" id="3.40.50.720">
    <property type="entry name" value="NAD(P)-binding Rossmann-like Domain"/>
    <property type="match status" value="1"/>
</dbReference>
<name>A0AAV2Z466_9STRA</name>
<evidence type="ECO:0000259" key="5">
    <source>
        <dbReference type="PROSITE" id="PS50250"/>
    </source>
</evidence>
<dbReference type="Pfam" id="PF00106">
    <property type="entry name" value="adh_short"/>
    <property type="match status" value="1"/>
</dbReference>
<keyword evidence="4" id="KW-0560">Oxidoreductase</keyword>
<gene>
    <name evidence="6" type="ORF">N0F65_000476</name>
</gene>
<dbReference type="SUPFAM" id="SSF51735">
    <property type="entry name" value="NAD(P)-binding Rossmann-fold domains"/>
    <property type="match status" value="1"/>
</dbReference>
<dbReference type="InterPro" id="IPR055089">
    <property type="entry name" value="COP9_N"/>
</dbReference>
<evidence type="ECO:0000313" key="6">
    <source>
        <dbReference type="EMBL" id="DBA00153.1"/>
    </source>
</evidence>
<dbReference type="PANTHER" id="PTHR43899:SF13">
    <property type="entry name" value="RH59310P"/>
    <property type="match status" value="1"/>
</dbReference>
<comment type="caution">
    <text evidence="6">The sequence shown here is derived from an EMBL/GenBank/DDBJ whole genome shotgun (WGS) entry which is preliminary data.</text>
</comment>
<dbReference type="PROSITE" id="PS50250">
    <property type="entry name" value="PCI"/>
    <property type="match status" value="1"/>
</dbReference>
<dbReference type="Pfam" id="PF22788">
    <property type="entry name" value="COP9_hel_rpt"/>
    <property type="match status" value="1"/>
</dbReference>
<dbReference type="AlphaFoldDB" id="A0AAV2Z466"/>
<organism evidence="6 7">
    <name type="scientific">Lagenidium giganteum</name>
    <dbReference type="NCBI Taxonomy" id="4803"/>
    <lineage>
        <taxon>Eukaryota</taxon>
        <taxon>Sar</taxon>
        <taxon>Stramenopiles</taxon>
        <taxon>Oomycota</taxon>
        <taxon>Peronosporomycetes</taxon>
        <taxon>Pythiales</taxon>
        <taxon>Pythiaceae</taxon>
    </lineage>
</organism>
<dbReference type="InterPro" id="IPR000717">
    <property type="entry name" value="PCI_dom"/>
</dbReference>
<sequence length="827" mass="92268">MIVKTIVIIMEGSSEWGPLQTLRELLRTQEASVDGETDRKQNDLSLSRALNSEDMTAALQQATIDQLELALAHDVLAVERNPLAHLLLLSAKATKVDQLSKLGAKATASPQSLLMTTKFLQQLSEFFYQAPVSVASKEMKRVSLLCAQFASIAISLNQSIKTIYPLKSFLRRLYQHGHTLLTPLHGHFLYLCLRSKCYFAAMELLDQPIYEIHSPSSGMTVVDYLSYAYYGGVLYLGQKRYEEAMDFFLMAVTTPAVSLSAFVIEAYKKLVLTSLIVTGKPPTLPKYTPFVVTRHLDAHCVPYMELSKLFTANEGKKDVGQPLTSQDAARVAELIEQHKDALIKDGNMGLAKQCRESLKEKQLLELPCTYVTIALSEMASAAGLDDMDVITAEKLLLDLIRRGHVNAIMDKHKGMVKFLLETEDTDNGDQNARHAEAMERLQLELEKVTLLAAHVRHMDTEIVTSSKFQAKYSKDKDRRQQRLMGGIPRWSVTPPAARHRSMLPQALRLGPLSPSMQHLSTPTLALSLLGALVVGRVALALLSGVYAFFLRPAKRLSSFGKWGVVTGATDGIGKALAMELARKGMNVLLLSRTQSRLEQVRDEILAKYPKVQVEVLSVDFTQIEDENVQKAIKKTLAQIEDVGVLFNNVGVSYDFPQYFTELPDDRVKSLITLNVTTATLMTKLVLPGMAERRRGAIVNVSSGSARFCVPLLSEYSATKRYLEQFSLCLADEYKSKNVHVQCHTAMFVSTKLAKIRHSSFFVPSPTTYARASVANLGYETLVSPYWPHAVQVWMYESVPNFIMSKVATMTHLSLRKRALKKLEQKKD</sequence>
<keyword evidence="7" id="KW-1185">Reference proteome</keyword>
<evidence type="ECO:0000256" key="4">
    <source>
        <dbReference type="ARBA" id="ARBA00023002"/>
    </source>
</evidence>
<dbReference type="EMBL" id="DAKRPA010000069">
    <property type="protein sequence ID" value="DBA00153.1"/>
    <property type="molecule type" value="Genomic_DNA"/>
</dbReference>
<comment type="similarity">
    <text evidence="2">Belongs to the short-chain dehydrogenases/reductases (SDR) family.</text>
</comment>
<dbReference type="PRINTS" id="PR00081">
    <property type="entry name" value="GDHRDH"/>
</dbReference>
<evidence type="ECO:0000256" key="3">
    <source>
        <dbReference type="ARBA" id="ARBA00022857"/>
    </source>
</evidence>
<dbReference type="PROSITE" id="PS00061">
    <property type="entry name" value="ADH_SHORT"/>
    <property type="match status" value="1"/>
</dbReference>
<dbReference type="PANTHER" id="PTHR43899">
    <property type="entry name" value="RH59310P"/>
    <property type="match status" value="1"/>
</dbReference>
<protein>
    <recommendedName>
        <fullName evidence="5">PCI domain-containing protein</fullName>
    </recommendedName>
</protein>
<dbReference type="Proteomes" id="UP001146120">
    <property type="component" value="Unassembled WGS sequence"/>
</dbReference>
<dbReference type="FunFam" id="3.40.50.720:FF:000137">
    <property type="entry name" value="Hydroxysteroid (17-beta) dehydrogenase 3"/>
    <property type="match status" value="1"/>
</dbReference>
<evidence type="ECO:0000256" key="2">
    <source>
        <dbReference type="ARBA" id="ARBA00006484"/>
    </source>
</evidence>
<accession>A0AAV2Z466</accession>
<dbReference type="InterPro" id="IPR036291">
    <property type="entry name" value="NAD(P)-bd_dom_sf"/>
</dbReference>
<dbReference type="GO" id="GO:0005783">
    <property type="term" value="C:endoplasmic reticulum"/>
    <property type="evidence" value="ECO:0007669"/>
    <property type="project" value="UniProtKB-SubCell"/>
</dbReference>
<proteinExistence type="inferred from homology"/>